<dbReference type="SUPFAM" id="SSF51197">
    <property type="entry name" value="Clavaminate synthase-like"/>
    <property type="match status" value="1"/>
</dbReference>
<keyword evidence="3" id="KW-1185">Reference proteome</keyword>
<keyword evidence="2" id="KW-0560">Oxidoreductase</keyword>
<keyword evidence="2" id="KW-0223">Dioxygenase</keyword>
<dbReference type="Proteomes" id="UP001595629">
    <property type="component" value="Unassembled WGS sequence"/>
</dbReference>
<protein>
    <submittedName>
        <fullName evidence="2">Phytanoyl-CoA dioxygenase family protein</fullName>
    </submittedName>
</protein>
<accession>A0ABV7T9Q1</accession>
<dbReference type="Pfam" id="PF05721">
    <property type="entry name" value="PhyH"/>
    <property type="match status" value="1"/>
</dbReference>
<dbReference type="Gene3D" id="2.60.120.620">
    <property type="entry name" value="q2cbj1_9rhob like domain"/>
    <property type="match status" value="1"/>
</dbReference>
<evidence type="ECO:0000313" key="3">
    <source>
        <dbReference type="Proteomes" id="UP001595629"/>
    </source>
</evidence>
<gene>
    <name evidence="2" type="ORF">ACFORG_01020</name>
</gene>
<dbReference type="PANTHER" id="PTHR20883">
    <property type="entry name" value="PHYTANOYL-COA DIOXYGENASE DOMAIN CONTAINING 1"/>
    <property type="match status" value="1"/>
</dbReference>
<dbReference type="RefSeq" id="WP_386733512.1">
    <property type="nucleotide sequence ID" value="NZ_JBHRXI010000001.1"/>
</dbReference>
<dbReference type="GO" id="GO:0051213">
    <property type="term" value="F:dioxygenase activity"/>
    <property type="evidence" value="ECO:0007669"/>
    <property type="project" value="UniProtKB-KW"/>
</dbReference>
<comment type="cofactor">
    <cofactor evidence="1">
        <name>Fe(2+)</name>
        <dbReference type="ChEBI" id="CHEBI:29033"/>
    </cofactor>
</comment>
<dbReference type="InterPro" id="IPR008775">
    <property type="entry name" value="Phytyl_CoA_dOase-like"/>
</dbReference>
<dbReference type="PANTHER" id="PTHR20883:SF48">
    <property type="entry name" value="ECTOINE DIOXYGENASE"/>
    <property type="match status" value="1"/>
</dbReference>
<evidence type="ECO:0000313" key="2">
    <source>
        <dbReference type="EMBL" id="MFC3612327.1"/>
    </source>
</evidence>
<proteinExistence type="predicted"/>
<evidence type="ECO:0000256" key="1">
    <source>
        <dbReference type="ARBA" id="ARBA00001954"/>
    </source>
</evidence>
<sequence length="283" mass="30741">MELTDAQQQFYRENGYLVVEGVIPPAQLNALRAVVARFKDASRQVSSSDGIFDVGPGHTPDAPKLRRIKDPVEQDPAFDALMRSKVLVDIIAPLLGGTVRFDHSKLNFKPAGGKANIAWHQDWAFYPHTNDDLLAVGVMLEDCTEENGPLQVIPGSHKGPIYDHHQDGVFVGGIRDADLSDDLDKAVSLTARAGSISVHHVRTLHASSENRSDRERPLLLFSYAAVDAFPVFHTEDLAAFDARVLRGATTLAPRATGVPMRLPLPRAPGADSIFDNQAGIKAA</sequence>
<reference evidence="3" key="1">
    <citation type="journal article" date="2019" name="Int. J. Syst. Evol. Microbiol.">
        <title>The Global Catalogue of Microorganisms (GCM) 10K type strain sequencing project: providing services to taxonomists for standard genome sequencing and annotation.</title>
        <authorList>
            <consortium name="The Broad Institute Genomics Platform"/>
            <consortium name="The Broad Institute Genome Sequencing Center for Infectious Disease"/>
            <person name="Wu L."/>
            <person name="Ma J."/>
        </authorList>
    </citation>
    <scope>NUCLEOTIDE SEQUENCE [LARGE SCALE GENOMIC DNA]</scope>
    <source>
        <strain evidence="3">KCTC 42911</strain>
    </source>
</reference>
<organism evidence="2 3">
    <name type="scientific">Lutimaribacter marinistellae</name>
    <dbReference type="NCBI Taxonomy" id="1820329"/>
    <lineage>
        <taxon>Bacteria</taxon>
        <taxon>Pseudomonadati</taxon>
        <taxon>Pseudomonadota</taxon>
        <taxon>Alphaproteobacteria</taxon>
        <taxon>Rhodobacterales</taxon>
        <taxon>Roseobacteraceae</taxon>
        <taxon>Lutimaribacter</taxon>
    </lineage>
</organism>
<dbReference type="EMBL" id="JBHRXI010000001">
    <property type="protein sequence ID" value="MFC3612327.1"/>
    <property type="molecule type" value="Genomic_DNA"/>
</dbReference>
<comment type="caution">
    <text evidence="2">The sequence shown here is derived from an EMBL/GenBank/DDBJ whole genome shotgun (WGS) entry which is preliminary data.</text>
</comment>
<name>A0ABV7T9Q1_9RHOB</name>